<dbReference type="InterPro" id="IPR051677">
    <property type="entry name" value="AfsR-DnrI-RedD_regulator"/>
</dbReference>
<dbReference type="Gene3D" id="1.10.10.10">
    <property type="entry name" value="Winged helix-like DNA-binding domain superfamily/Winged helix DNA-binding domain"/>
    <property type="match status" value="1"/>
</dbReference>
<feature type="domain" description="OmpR/PhoB-type" evidence="8">
    <location>
        <begin position="1"/>
        <end position="98"/>
    </location>
</feature>
<dbReference type="Pfam" id="PF00486">
    <property type="entry name" value="Trans_reg_C"/>
    <property type="match status" value="1"/>
</dbReference>
<evidence type="ECO:0000256" key="5">
    <source>
        <dbReference type="PROSITE-ProRule" id="PRU00339"/>
    </source>
</evidence>
<evidence type="ECO:0000256" key="2">
    <source>
        <dbReference type="ARBA" id="ARBA00023015"/>
    </source>
</evidence>
<evidence type="ECO:0000313" key="9">
    <source>
        <dbReference type="EMBL" id="QYC41589.1"/>
    </source>
</evidence>
<dbReference type="SUPFAM" id="SSF46894">
    <property type="entry name" value="C-terminal effector domain of the bipartite response regulators"/>
    <property type="match status" value="1"/>
</dbReference>
<dbReference type="EMBL" id="CP068985">
    <property type="protein sequence ID" value="QYC41589.1"/>
    <property type="molecule type" value="Genomic_DNA"/>
</dbReference>
<keyword evidence="2" id="KW-0805">Transcription regulation</keyword>
<dbReference type="PANTHER" id="PTHR35807:SF1">
    <property type="entry name" value="TRANSCRIPTIONAL REGULATOR REDD"/>
    <property type="match status" value="1"/>
</dbReference>
<feature type="compositionally biased region" description="Low complexity" evidence="7">
    <location>
        <begin position="289"/>
        <end position="300"/>
    </location>
</feature>
<dbReference type="Pfam" id="PF03704">
    <property type="entry name" value="BTAD"/>
    <property type="match status" value="1"/>
</dbReference>
<accession>A0ABX8U373</accession>
<feature type="region of interest" description="Disordered" evidence="7">
    <location>
        <begin position="272"/>
        <end position="317"/>
    </location>
</feature>
<feature type="compositionally biased region" description="Pro residues" evidence="7">
    <location>
        <begin position="277"/>
        <end position="286"/>
    </location>
</feature>
<dbReference type="CDD" id="cd15831">
    <property type="entry name" value="BTAD"/>
    <property type="match status" value="1"/>
</dbReference>
<dbReference type="Proteomes" id="UP000824681">
    <property type="component" value="Chromosome"/>
</dbReference>
<dbReference type="PANTHER" id="PTHR35807">
    <property type="entry name" value="TRANSCRIPTIONAL REGULATOR REDD-RELATED"/>
    <property type="match status" value="1"/>
</dbReference>
<dbReference type="SMART" id="SM01043">
    <property type="entry name" value="BTAD"/>
    <property type="match status" value="1"/>
</dbReference>
<dbReference type="InterPro" id="IPR019734">
    <property type="entry name" value="TPR_rpt"/>
</dbReference>
<feature type="compositionally biased region" description="Pro residues" evidence="7">
    <location>
        <begin position="301"/>
        <end position="315"/>
    </location>
</feature>
<evidence type="ECO:0000256" key="6">
    <source>
        <dbReference type="PROSITE-ProRule" id="PRU01091"/>
    </source>
</evidence>
<dbReference type="Gene3D" id="3.40.50.300">
    <property type="entry name" value="P-loop containing nucleotide triphosphate hydrolases"/>
    <property type="match status" value="1"/>
</dbReference>
<dbReference type="InterPro" id="IPR005158">
    <property type="entry name" value="BTAD"/>
</dbReference>
<dbReference type="InterPro" id="IPR001867">
    <property type="entry name" value="OmpR/PhoB-type_DNA-bd"/>
</dbReference>
<dbReference type="PRINTS" id="PR00364">
    <property type="entry name" value="DISEASERSIST"/>
</dbReference>
<dbReference type="InterPro" id="IPR016032">
    <property type="entry name" value="Sig_transdc_resp-reg_C-effctor"/>
</dbReference>
<protein>
    <submittedName>
        <fullName evidence="9">Regulatory protein AfsR</fullName>
    </submittedName>
</protein>
<sequence>MASDLSFRILGSLAVHVGDRRLSVNGMRQRVILAMLILNAGTTVSIERLAEAIWGQDQPPTARNQIVICISGLRRALSDAGAPPDLLATAPPGYVLHAKPDEVDVLRAERLAAEGRAAELAGDLERAARLFGEACDQWQGPVLAGVGGPLLETEAGRLENWRLTLTEERTQLELGLGRHRDLVHDLAGLVDANPLRERLRAQLMLAQYRSGRRAEALDTYRAGRELLVEELGIDPGAELQGLHEAILRDEPPPAAAERPPAPRLLSPAAPRLAAPVQSPPQPPEHPPQAHDAPAPSTATAPPAPPAPPPAVPPAAVPAQLPADIPHFIGRDDELAALDALLEERSSRRHLTIALITGVGGVGKSSLAVRWGHRVAHLFPDGQLFADLRGYDLNAEPLAAGVVMDRFLRALGVAGERVAHDLDERAAQLRTAIAKRQLLIVLDNARVIEQVRPLLPGSGNCCVIVTSRDPLGDLTAREGAAPISLDVLSASDSAALLAGVADPAIMNEDPGATERLGRLCDGLPLALRIVGARLTARSYWTPARLVKRLADERRRLDELSYGQLTVRATFALSYRDLGPDAARMFRRLGLLEVSDFAPWVGAALLGVTDLEAENLVEQLVDAQLLQVVGRDCADQVRYRFHDLVRLYARERAVTEESEDDRMRAVARALTGWLSLSEEAHRREYGGAFTQMHAPGPRWLPGDVDLLLERPLDWLDSERGALVCAISQAAALGLTELCWDLAVTATTLFESRSYFDDWEDTHQVALAAARRAGDARGEGAVLCSLGSMHLFQQAPRAAGERLREALALFERIGDPYGRALALRNLALLDRLNGRFEEALARYEEAREIFAASGDRYAEAHVLGGIAQIHLDQDRLQPARALLERALAAFTELGSERGRAQTLNRLGETLQRLGLMEEAEAAGEAALALVRERLDGIGEAYILCGLGEIRLRQRRLSAAARDLQEALRVAGQVRERFVEARAYLAFGELHALEGRYEEAVRDLSRAREIYASLDLRLWCFRALAALGRVLADMGDTAAAVQALESSLTYRDDPDAVECRQVRELLVKLA</sequence>
<keyword evidence="3 6" id="KW-0238">DNA-binding</keyword>
<dbReference type="PROSITE" id="PS50005">
    <property type="entry name" value="TPR"/>
    <property type="match status" value="1"/>
</dbReference>
<evidence type="ECO:0000256" key="3">
    <source>
        <dbReference type="ARBA" id="ARBA00023125"/>
    </source>
</evidence>
<evidence type="ECO:0000313" key="10">
    <source>
        <dbReference type="Proteomes" id="UP000824681"/>
    </source>
</evidence>
<evidence type="ECO:0000256" key="1">
    <source>
        <dbReference type="ARBA" id="ARBA00005820"/>
    </source>
</evidence>
<proteinExistence type="inferred from homology"/>
<dbReference type="SMART" id="SM00028">
    <property type="entry name" value="TPR"/>
    <property type="match status" value="8"/>
</dbReference>
<dbReference type="Gene3D" id="1.25.40.10">
    <property type="entry name" value="Tetratricopeptide repeat domain"/>
    <property type="match status" value="3"/>
</dbReference>
<dbReference type="PROSITE" id="PS51755">
    <property type="entry name" value="OMPR_PHOB"/>
    <property type="match status" value="1"/>
</dbReference>
<evidence type="ECO:0000256" key="4">
    <source>
        <dbReference type="ARBA" id="ARBA00023163"/>
    </source>
</evidence>
<keyword evidence="5" id="KW-0802">TPR repeat</keyword>
<organism evidence="9 10">
    <name type="scientific">Nonomuraea coxensis DSM 45129</name>
    <dbReference type="NCBI Taxonomy" id="1122611"/>
    <lineage>
        <taxon>Bacteria</taxon>
        <taxon>Bacillati</taxon>
        <taxon>Actinomycetota</taxon>
        <taxon>Actinomycetes</taxon>
        <taxon>Streptosporangiales</taxon>
        <taxon>Streptosporangiaceae</taxon>
        <taxon>Nonomuraea</taxon>
    </lineage>
</organism>
<evidence type="ECO:0000259" key="8">
    <source>
        <dbReference type="PROSITE" id="PS51755"/>
    </source>
</evidence>
<dbReference type="InterPro" id="IPR036388">
    <property type="entry name" value="WH-like_DNA-bd_sf"/>
</dbReference>
<dbReference type="SUPFAM" id="SSF48452">
    <property type="entry name" value="TPR-like"/>
    <property type="match status" value="3"/>
</dbReference>
<feature type="DNA-binding region" description="OmpR/PhoB-type" evidence="6">
    <location>
        <begin position="1"/>
        <end position="98"/>
    </location>
</feature>
<dbReference type="SMART" id="SM00862">
    <property type="entry name" value="Trans_reg_C"/>
    <property type="match status" value="1"/>
</dbReference>
<dbReference type="InterPro" id="IPR027417">
    <property type="entry name" value="P-loop_NTPase"/>
</dbReference>
<feature type="repeat" description="TPR" evidence="5">
    <location>
        <begin position="977"/>
        <end position="1010"/>
    </location>
</feature>
<evidence type="ECO:0000256" key="7">
    <source>
        <dbReference type="SAM" id="MobiDB-lite"/>
    </source>
</evidence>
<keyword evidence="10" id="KW-1185">Reference proteome</keyword>
<dbReference type="SUPFAM" id="SSF52540">
    <property type="entry name" value="P-loop containing nucleoside triphosphate hydrolases"/>
    <property type="match status" value="1"/>
</dbReference>
<gene>
    <name evidence="9" type="primary">afsR13</name>
    <name evidence="9" type="ORF">Nocox_19900</name>
</gene>
<keyword evidence="4" id="KW-0804">Transcription</keyword>
<name>A0ABX8U373_9ACTN</name>
<comment type="similarity">
    <text evidence="1">Belongs to the AfsR/DnrI/RedD regulatory family.</text>
</comment>
<dbReference type="Pfam" id="PF13424">
    <property type="entry name" value="TPR_12"/>
    <property type="match status" value="3"/>
</dbReference>
<reference evidence="9 10" key="1">
    <citation type="journal article" date="2021" name="ACS Chem. Biol.">
        <title>Genomic-Led Discovery of a Novel Glycopeptide Antibiotic by Nonomuraea coxensis DSM 45129.</title>
        <authorList>
            <person name="Yushchuk O."/>
            <person name="Vior N.M."/>
            <person name="Andreo-Vidal A."/>
            <person name="Berini F."/>
            <person name="Ruckert C."/>
            <person name="Busche T."/>
            <person name="Binda E."/>
            <person name="Kalinowski J."/>
            <person name="Truman A.W."/>
            <person name="Marinelli F."/>
        </authorList>
    </citation>
    <scope>NUCLEOTIDE SEQUENCE [LARGE SCALE GENOMIC DNA]</scope>
    <source>
        <strain evidence="9 10">DSM 45129</strain>
    </source>
</reference>
<dbReference type="InterPro" id="IPR011990">
    <property type="entry name" value="TPR-like_helical_dom_sf"/>
</dbReference>